<evidence type="ECO:0000256" key="3">
    <source>
        <dbReference type="SAM" id="MobiDB-lite"/>
    </source>
</evidence>
<evidence type="ECO:0000256" key="2">
    <source>
        <dbReference type="ARBA" id="ARBA00023239"/>
    </source>
</evidence>
<evidence type="ECO:0000313" key="4">
    <source>
        <dbReference type="EMBL" id="TCD15014.1"/>
    </source>
</evidence>
<organism evidence="4 5">
    <name type="scientific">Oricola cellulosilytica</name>
    <dbReference type="NCBI Taxonomy" id="1429082"/>
    <lineage>
        <taxon>Bacteria</taxon>
        <taxon>Pseudomonadati</taxon>
        <taxon>Pseudomonadota</taxon>
        <taxon>Alphaproteobacteria</taxon>
        <taxon>Hyphomicrobiales</taxon>
        <taxon>Ahrensiaceae</taxon>
        <taxon>Oricola</taxon>
    </lineage>
</organism>
<comment type="caution">
    <text evidence="4">The sequence shown here is derived from an EMBL/GenBank/DDBJ whole genome shotgun (WGS) entry which is preliminary data.</text>
</comment>
<name>A0A4R0PHF1_9HYPH</name>
<dbReference type="Pfam" id="PF01903">
    <property type="entry name" value="CbiX"/>
    <property type="match status" value="2"/>
</dbReference>
<gene>
    <name evidence="4" type="ORF">E0D97_05555</name>
</gene>
<dbReference type="PANTHER" id="PTHR33542">
    <property type="entry name" value="SIROHYDROCHLORIN FERROCHELATASE, CHLOROPLASTIC"/>
    <property type="match status" value="1"/>
</dbReference>
<keyword evidence="5" id="KW-1185">Reference proteome</keyword>
<dbReference type="OrthoDB" id="9797895at2"/>
<keyword evidence="1" id="KW-0479">Metal-binding</keyword>
<reference evidence="4 5" key="1">
    <citation type="journal article" date="2015" name="Antonie Van Leeuwenhoek">
        <title>Oricola cellulosilytica gen. nov., sp. nov., a cellulose-degrading bacterium of the family Phyllobacteriaceae isolated from surface seashore water, and emended descriptions of Mesorhizobium loti and Phyllobacterium myrsinacearum.</title>
        <authorList>
            <person name="Hameed A."/>
            <person name="Shahina M."/>
            <person name="Lai W.A."/>
            <person name="Lin S.Y."/>
            <person name="Young L.S."/>
            <person name="Liu Y.C."/>
            <person name="Hsu Y.H."/>
            <person name="Young C.C."/>
        </authorList>
    </citation>
    <scope>NUCLEOTIDE SEQUENCE [LARGE SCALE GENOMIC DNA]</scope>
    <source>
        <strain evidence="4 5">KCTC 52183</strain>
    </source>
</reference>
<dbReference type="PANTHER" id="PTHR33542:SF3">
    <property type="entry name" value="SIROHYDROCHLORIN FERROCHELATASE, CHLOROPLASTIC"/>
    <property type="match status" value="1"/>
</dbReference>
<dbReference type="InterPro" id="IPR050963">
    <property type="entry name" value="Sirohydro_Cobaltochel/CbiX"/>
</dbReference>
<evidence type="ECO:0000313" key="5">
    <source>
        <dbReference type="Proteomes" id="UP000291301"/>
    </source>
</evidence>
<dbReference type="CDD" id="cd03416">
    <property type="entry name" value="CbiX_SirB_N"/>
    <property type="match status" value="1"/>
</dbReference>
<dbReference type="Proteomes" id="UP000291301">
    <property type="component" value="Unassembled WGS sequence"/>
</dbReference>
<sequence>MLKGPDGGKRYGIMVCGHGSRNQNAVTEFSKLAQRLRERFPQWPVEYGYLEFANPVLHKGLDALKERGVTDILAVPGMLFAAGHAKNDLPSVLNSYQAKNPDVRIDYGRELGIDLKMIRAAGERIREALAAAPSDVAPEETMLVVVGRGASDPDANSNVAKVMRMLWEGIGFGWGETAYSGVTFPLVKPALEHAAKLGYRRIVVFPYFLFTGVLVKRIYSQTDEVAAAHPEIEFIKAPYLNDHDLVIESFVDRVREILDGANNMNCQMCKYREQVLGFEAEVGQAQESHHHHVEGVGGAPANCPCNGDCDGRCRDAAFCKEHGLEWTPVHTHDHDHGDDGGHHQHHHHHPYPHASHPLGPKSMEKSKA</sequence>
<dbReference type="InterPro" id="IPR002762">
    <property type="entry name" value="CbiX-like"/>
</dbReference>
<dbReference type="Gene3D" id="3.40.50.1400">
    <property type="match status" value="2"/>
</dbReference>
<dbReference type="GO" id="GO:0016829">
    <property type="term" value="F:lyase activity"/>
    <property type="evidence" value="ECO:0007669"/>
    <property type="project" value="UniProtKB-KW"/>
</dbReference>
<dbReference type="EMBL" id="SJST01000002">
    <property type="protein sequence ID" value="TCD15014.1"/>
    <property type="molecule type" value="Genomic_DNA"/>
</dbReference>
<evidence type="ECO:0000256" key="1">
    <source>
        <dbReference type="ARBA" id="ARBA00022723"/>
    </source>
</evidence>
<dbReference type="CDD" id="cd03414">
    <property type="entry name" value="CbiX_SirB_C"/>
    <property type="match status" value="1"/>
</dbReference>
<accession>A0A4R0PHF1</accession>
<feature type="compositionally biased region" description="Basic and acidic residues" evidence="3">
    <location>
        <begin position="330"/>
        <end position="342"/>
    </location>
</feature>
<dbReference type="SUPFAM" id="SSF53800">
    <property type="entry name" value="Chelatase"/>
    <property type="match status" value="1"/>
</dbReference>
<proteinExistence type="predicted"/>
<feature type="region of interest" description="Disordered" evidence="3">
    <location>
        <begin position="330"/>
        <end position="368"/>
    </location>
</feature>
<dbReference type="RefSeq" id="WP_131566453.1">
    <property type="nucleotide sequence ID" value="NZ_JAINFK010000003.1"/>
</dbReference>
<dbReference type="GO" id="GO:0046872">
    <property type="term" value="F:metal ion binding"/>
    <property type="evidence" value="ECO:0007669"/>
    <property type="project" value="UniProtKB-KW"/>
</dbReference>
<protein>
    <submittedName>
        <fullName evidence="4">Sirohydrochlorin chelatase</fullName>
    </submittedName>
</protein>
<keyword evidence="2" id="KW-0456">Lyase</keyword>
<dbReference type="AlphaFoldDB" id="A0A4R0PHF1"/>